<dbReference type="Proteomes" id="UP000007305">
    <property type="component" value="Chromosome 10"/>
</dbReference>
<dbReference type="GO" id="GO:0009507">
    <property type="term" value="C:chloroplast"/>
    <property type="evidence" value="ECO:0007669"/>
    <property type="project" value="UniProtKB-SubCell"/>
</dbReference>
<reference evidence="10" key="3">
    <citation type="submission" date="2021-05" db="UniProtKB">
        <authorList>
            <consortium name="EnsemblPlants"/>
        </authorList>
    </citation>
    <scope>IDENTIFICATION</scope>
    <source>
        <strain evidence="10">cv. B73</strain>
    </source>
</reference>
<evidence type="ECO:0000256" key="8">
    <source>
        <dbReference type="ARBA" id="ARBA00022980"/>
    </source>
</evidence>
<proteinExistence type="inferred from homology"/>
<evidence type="ECO:0000256" key="9">
    <source>
        <dbReference type="ARBA" id="ARBA00023274"/>
    </source>
</evidence>
<dbReference type="GO" id="GO:0022625">
    <property type="term" value="C:cytosolic large ribosomal subunit"/>
    <property type="evidence" value="ECO:0000318"/>
    <property type="project" value="GO_Central"/>
</dbReference>
<dbReference type="GO" id="GO:0019843">
    <property type="term" value="F:rRNA binding"/>
    <property type="evidence" value="ECO:0007669"/>
    <property type="project" value="UniProtKB-KW"/>
</dbReference>
<dbReference type="Gene3D" id="3.30.70.330">
    <property type="match status" value="1"/>
</dbReference>
<dbReference type="InParanoid" id="A0A804RCQ2"/>
<keyword evidence="5" id="KW-0934">Plastid</keyword>
<evidence type="ECO:0000256" key="4">
    <source>
        <dbReference type="ARBA" id="ARBA00011838"/>
    </source>
</evidence>
<keyword evidence="11" id="KW-1185">Reference proteome</keyword>
<accession>A0A804RCQ2</accession>
<keyword evidence="6" id="KW-0699">rRNA-binding</keyword>
<evidence type="ECO:0000256" key="6">
    <source>
        <dbReference type="ARBA" id="ARBA00022730"/>
    </source>
</evidence>
<reference evidence="10" key="2">
    <citation type="submission" date="2019-07" db="EMBL/GenBank/DDBJ databases">
        <authorList>
            <person name="Seetharam A."/>
            <person name="Woodhouse M."/>
            <person name="Cannon E."/>
        </authorList>
    </citation>
    <scope>NUCLEOTIDE SEQUENCE [LARGE SCALE GENOMIC DNA]</scope>
    <source>
        <strain evidence="10">cv. B73</strain>
    </source>
</reference>
<comment type="similarity">
    <text evidence="3">Belongs to the universal ribosomal protein uL23 family.</text>
</comment>
<evidence type="ECO:0000256" key="2">
    <source>
        <dbReference type="ARBA" id="ARBA00004229"/>
    </source>
</evidence>
<keyword evidence="9" id="KW-0687">Ribonucleoprotein</keyword>
<dbReference type="GO" id="GO:0003735">
    <property type="term" value="F:structural constituent of ribosome"/>
    <property type="evidence" value="ECO:0000318"/>
    <property type="project" value="GO_Central"/>
</dbReference>
<dbReference type="EnsemblPlants" id="Zm00001eb416620_T001">
    <property type="protein sequence ID" value="Zm00001eb416620_P001"/>
    <property type="gene ID" value="Zm00001eb416620"/>
</dbReference>
<dbReference type="InterPro" id="IPR013025">
    <property type="entry name" value="Ribosomal_uL23-like"/>
</dbReference>
<dbReference type="InterPro" id="IPR012678">
    <property type="entry name" value="Ribosomal_uL23/eL15/eS24_sf"/>
</dbReference>
<evidence type="ECO:0000256" key="1">
    <source>
        <dbReference type="ARBA" id="ARBA00002500"/>
    </source>
</evidence>
<keyword evidence="7" id="KW-0694">RNA-binding</keyword>
<sequence>MEELRSLLDLNFEDVVEGEAAEVREGDLVQFNYVCRRANDYFVHRCVVEFPDAIALLFDACTGDACCTAPDFDTVDQFNGESRPVTLALGGEEVTSFTPEFVYPPEMIPLWCAAPAKKGDAKIQALKVAKAVKSGVGKKKTKKIQSAMKKIEDNNTLVFIVDLKADKKKIKAAAKMYDIQAKKVNTLIKPDGKKKAYVKPMPDYDALDVARCLLDSVEVEFSYDADISLVSVDLLMPD</sequence>
<comment type="function">
    <text evidence="1">Binds to 23S rRNA.</text>
</comment>
<dbReference type="Gramene" id="Zm00001eb416620_T001">
    <property type="protein sequence ID" value="Zm00001eb416620_P001"/>
    <property type="gene ID" value="Zm00001eb416620"/>
</dbReference>
<comment type="subunit">
    <text evidence="4">Part of the 50S ribosomal subunit.</text>
</comment>
<evidence type="ECO:0000313" key="11">
    <source>
        <dbReference type="Proteomes" id="UP000007305"/>
    </source>
</evidence>
<protein>
    <recommendedName>
        <fullName evidence="12">60S ribosomal protein L23a</fullName>
    </recommendedName>
</protein>
<evidence type="ECO:0000313" key="10">
    <source>
        <dbReference type="EnsemblPlants" id="Zm00001eb416620_P001"/>
    </source>
</evidence>
<evidence type="ECO:0000256" key="7">
    <source>
        <dbReference type="ARBA" id="ARBA00022884"/>
    </source>
</evidence>
<dbReference type="FunFam" id="3.30.70.330:FF:000532">
    <property type="entry name" value="50S ribosomal protein L23"/>
    <property type="match status" value="1"/>
</dbReference>
<evidence type="ECO:0008006" key="12">
    <source>
        <dbReference type="Google" id="ProtNLM"/>
    </source>
</evidence>
<dbReference type="SUPFAM" id="SSF54189">
    <property type="entry name" value="Ribosomal proteins S24e, L23 and L15e"/>
    <property type="match status" value="1"/>
</dbReference>
<comment type="subcellular location">
    <subcellularLocation>
        <location evidence="2">Plastid</location>
        <location evidence="2">Chloroplast</location>
    </subcellularLocation>
</comment>
<keyword evidence="8" id="KW-0689">Ribosomal protein</keyword>
<dbReference type="AlphaFoldDB" id="A0A804RCQ2"/>
<dbReference type="PANTHER" id="PTHR11620">
    <property type="entry name" value="60S RIBOSOMAL PROTEIN L23A"/>
    <property type="match status" value="1"/>
</dbReference>
<organism evidence="10 11">
    <name type="scientific">Zea mays</name>
    <name type="common">Maize</name>
    <dbReference type="NCBI Taxonomy" id="4577"/>
    <lineage>
        <taxon>Eukaryota</taxon>
        <taxon>Viridiplantae</taxon>
        <taxon>Streptophyta</taxon>
        <taxon>Embryophyta</taxon>
        <taxon>Tracheophyta</taxon>
        <taxon>Spermatophyta</taxon>
        <taxon>Magnoliopsida</taxon>
        <taxon>Liliopsida</taxon>
        <taxon>Poales</taxon>
        <taxon>Poaceae</taxon>
        <taxon>PACMAD clade</taxon>
        <taxon>Panicoideae</taxon>
        <taxon>Andropogonodae</taxon>
        <taxon>Andropogoneae</taxon>
        <taxon>Tripsacinae</taxon>
        <taxon>Zea</taxon>
    </lineage>
</organism>
<evidence type="ECO:0000256" key="3">
    <source>
        <dbReference type="ARBA" id="ARBA00006700"/>
    </source>
</evidence>
<dbReference type="GO" id="GO:0006412">
    <property type="term" value="P:translation"/>
    <property type="evidence" value="ECO:0007669"/>
    <property type="project" value="InterPro"/>
</dbReference>
<dbReference type="InterPro" id="IPR012677">
    <property type="entry name" value="Nucleotide-bd_a/b_plait_sf"/>
</dbReference>
<evidence type="ECO:0000256" key="5">
    <source>
        <dbReference type="ARBA" id="ARBA00022640"/>
    </source>
</evidence>
<reference evidence="11" key="1">
    <citation type="journal article" date="2009" name="Science">
        <title>The B73 maize genome: complexity, diversity, and dynamics.</title>
        <authorList>
            <person name="Schnable P.S."/>
            <person name="Ware D."/>
            <person name="Fulton R.S."/>
            <person name="Stein J.C."/>
            <person name="Wei F."/>
            <person name="Pasternak S."/>
            <person name="Liang C."/>
            <person name="Zhang J."/>
            <person name="Fulton L."/>
            <person name="Graves T.A."/>
            <person name="Minx P."/>
            <person name="Reily A.D."/>
            <person name="Courtney L."/>
            <person name="Kruchowski S.S."/>
            <person name="Tomlinson C."/>
            <person name="Strong C."/>
            <person name="Delehaunty K."/>
            <person name="Fronick C."/>
            <person name="Courtney B."/>
            <person name="Rock S.M."/>
            <person name="Belter E."/>
            <person name="Du F."/>
            <person name="Kim K."/>
            <person name="Abbott R.M."/>
            <person name="Cotton M."/>
            <person name="Levy A."/>
            <person name="Marchetto P."/>
            <person name="Ochoa K."/>
            <person name="Jackson S.M."/>
            <person name="Gillam B."/>
            <person name="Chen W."/>
            <person name="Yan L."/>
            <person name="Higginbotham J."/>
            <person name="Cardenas M."/>
            <person name="Waligorski J."/>
            <person name="Applebaum E."/>
            <person name="Phelps L."/>
            <person name="Falcone J."/>
            <person name="Kanchi K."/>
            <person name="Thane T."/>
            <person name="Scimone A."/>
            <person name="Thane N."/>
            <person name="Henke J."/>
            <person name="Wang T."/>
            <person name="Ruppert J."/>
            <person name="Shah N."/>
            <person name="Rotter K."/>
            <person name="Hodges J."/>
            <person name="Ingenthron E."/>
            <person name="Cordes M."/>
            <person name="Kohlberg S."/>
            <person name="Sgro J."/>
            <person name="Delgado B."/>
            <person name="Mead K."/>
            <person name="Chinwalla A."/>
            <person name="Leonard S."/>
            <person name="Crouse K."/>
            <person name="Collura K."/>
            <person name="Kudrna D."/>
            <person name="Currie J."/>
            <person name="He R."/>
            <person name="Angelova A."/>
            <person name="Rajasekar S."/>
            <person name="Mueller T."/>
            <person name="Lomeli R."/>
            <person name="Scara G."/>
            <person name="Ko A."/>
            <person name="Delaney K."/>
            <person name="Wissotski M."/>
            <person name="Lopez G."/>
            <person name="Campos D."/>
            <person name="Braidotti M."/>
            <person name="Ashley E."/>
            <person name="Golser W."/>
            <person name="Kim H."/>
            <person name="Lee S."/>
            <person name="Lin J."/>
            <person name="Dujmic Z."/>
            <person name="Kim W."/>
            <person name="Talag J."/>
            <person name="Zuccolo A."/>
            <person name="Fan C."/>
            <person name="Sebastian A."/>
            <person name="Kramer M."/>
            <person name="Spiegel L."/>
            <person name="Nascimento L."/>
            <person name="Zutavern T."/>
            <person name="Miller B."/>
            <person name="Ambroise C."/>
            <person name="Muller S."/>
            <person name="Spooner W."/>
            <person name="Narechania A."/>
            <person name="Ren L."/>
            <person name="Wei S."/>
            <person name="Kumari S."/>
            <person name="Faga B."/>
            <person name="Levy M.J."/>
            <person name="McMahan L."/>
            <person name="Van Buren P."/>
            <person name="Vaughn M.W."/>
            <person name="Ying K."/>
            <person name="Yeh C.-T."/>
            <person name="Emrich S.J."/>
            <person name="Jia Y."/>
            <person name="Kalyanaraman A."/>
            <person name="Hsia A.-P."/>
            <person name="Barbazuk W.B."/>
            <person name="Baucom R.S."/>
            <person name="Brutnell T.P."/>
            <person name="Carpita N.C."/>
            <person name="Chaparro C."/>
            <person name="Chia J.-M."/>
            <person name="Deragon J.-M."/>
            <person name="Estill J.C."/>
            <person name="Fu Y."/>
            <person name="Jeddeloh J.A."/>
            <person name="Han Y."/>
            <person name="Lee H."/>
            <person name="Li P."/>
            <person name="Lisch D.R."/>
            <person name="Liu S."/>
            <person name="Liu Z."/>
            <person name="Nagel D.H."/>
            <person name="McCann M.C."/>
            <person name="SanMiguel P."/>
            <person name="Myers A.M."/>
            <person name="Nettleton D."/>
            <person name="Nguyen J."/>
            <person name="Penning B.W."/>
            <person name="Ponnala L."/>
            <person name="Schneider K.L."/>
            <person name="Schwartz D.C."/>
            <person name="Sharma A."/>
            <person name="Soderlund C."/>
            <person name="Springer N.M."/>
            <person name="Sun Q."/>
            <person name="Wang H."/>
            <person name="Waterman M."/>
            <person name="Westerman R."/>
            <person name="Wolfgruber T.K."/>
            <person name="Yang L."/>
            <person name="Yu Y."/>
            <person name="Zhang L."/>
            <person name="Zhou S."/>
            <person name="Zhu Q."/>
            <person name="Bennetzen J.L."/>
            <person name="Dawe R.K."/>
            <person name="Jiang J."/>
            <person name="Jiang N."/>
            <person name="Presting G.G."/>
            <person name="Wessler S.R."/>
            <person name="Aluru S."/>
            <person name="Martienssen R.A."/>
            <person name="Clifton S.W."/>
            <person name="McCombie W.R."/>
            <person name="Wing R.A."/>
            <person name="Wilson R.K."/>
        </authorList>
    </citation>
    <scope>NUCLEOTIDE SEQUENCE [LARGE SCALE GENOMIC DNA]</scope>
    <source>
        <strain evidence="11">cv. B73</strain>
    </source>
</reference>
<name>A0A804RCQ2_MAIZE</name>